<dbReference type="EMBL" id="JAELXT010000011">
    <property type="protein sequence ID" value="MBJ6126230.1"/>
    <property type="molecule type" value="Genomic_DNA"/>
</dbReference>
<dbReference type="Pfam" id="PF00581">
    <property type="entry name" value="Rhodanese"/>
    <property type="match status" value="1"/>
</dbReference>
<dbReference type="PANTHER" id="PTHR43031">
    <property type="entry name" value="FAD-DEPENDENT OXIDOREDUCTASE"/>
    <property type="match status" value="1"/>
</dbReference>
<dbReference type="InterPro" id="IPR001307">
    <property type="entry name" value="Thiosulphate_STrfase_CS"/>
</dbReference>
<protein>
    <submittedName>
        <fullName evidence="2">Rhodanese-like domain-containing protein</fullName>
    </submittedName>
</protein>
<reference evidence="3" key="1">
    <citation type="submission" date="2020-12" db="EMBL/GenBank/DDBJ databases">
        <title>Hymenobacter sp.</title>
        <authorList>
            <person name="Kim M.K."/>
        </authorList>
    </citation>
    <scope>NUCLEOTIDE SEQUENCE [LARGE SCALE GENOMIC DNA]</scope>
    <source>
        <strain evidence="3">BT325</strain>
    </source>
</reference>
<dbReference type="Proteomes" id="UP000620670">
    <property type="component" value="Unassembled WGS sequence"/>
</dbReference>
<evidence type="ECO:0000313" key="2">
    <source>
        <dbReference type="EMBL" id="MBJ6126230.1"/>
    </source>
</evidence>
<feature type="domain" description="Rhodanese" evidence="1">
    <location>
        <begin position="41"/>
        <end position="131"/>
    </location>
</feature>
<dbReference type="Gene3D" id="3.40.250.10">
    <property type="entry name" value="Rhodanese-like domain"/>
    <property type="match status" value="1"/>
</dbReference>
<gene>
    <name evidence="2" type="ORF">JAO75_12540</name>
</gene>
<dbReference type="CDD" id="cd01521">
    <property type="entry name" value="RHOD_PspE2"/>
    <property type="match status" value="1"/>
</dbReference>
<dbReference type="SMART" id="SM00450">
    <property type="entry name" value="RHOD"/>
    <property type="match status" value="1"/>
</dbReference>
<dbReference type="PANTHER" id="PTHR43031:SF1">
    <property type="entry name" value="PYRIDINE NUCLEOTIDE-DISULPHIDE OXIDOREDUCTASE"/>
    <property type="match status" value="1"/>
</dbReference>
<dbReference type="InterPro" id="IPR036873">
    <property type="entry name" value="Rhodanese-like_dom_sf"/>
</dbReference>
<accession>A0ABS0Y2S2</accession>
<sequence length="144" mass="14874">MPASSVAAIPAAAPAVAQAHFAARLSLETDCADVHEASASGEADFVVLDVRGPKAYARSHVPGALNLPHREITPERMSAWPGSTLFVVYCAGPHCNGADKAALKLAQLERPVKLMLGGMTGWADEGFPFAEGAEPGALNLMPAA</sequence>
<name>A0ABS0Y2S2_9HYPH</name>
<comment type="caution">
    <text evidence="2">The sequence shown here is derived from an EMBL/GenBank/DDBJ whole genome shotgun (WGS) entry which is preliminary data.</text>
</comment>
<proteinExistence type="predicted"/>
<dbReference type="InterPro" id="IPR001763">
    <property type="entry name" value="Rhodanese-like_dom"/>
</dbReference>
<dbReference type="SUPFAM" id="SSF52821">
    <property type="entry name" value="Rhodanese/Cell cycle control phosphatase"/>
    <property type="match status" value="1"/>
</dbReference>
<dbReference type="PROSITE" id="PS00380">
    <property type="entry name" value="RHODANESE_1"/>
    <property type="match status" value="1"/>
</dbReference>
<evidence type="ECO:0000259" key="1">
    <source>
        <dbReference type="PROSITE" id="PS50206"/>
    </source>
</evidence>
<evidence type="ECO:0000313" key="3">
    <source>
        <dbReference type="Proteomes" id="UP000620670"/>
    </source>
</evidence>
<dbReference type="RefSeq" id="WP_199049480.1">
    <property type="nucleotide sequence ID" value="NZ_JAELXT010000011.1"/>
</dbReference>
<dbReference type="PROSITE" id="PS50206">
    <property type="entry name" value="RHODANESE_3"/>
    <property type="match status" value="1"/>
</dbReference>
<dbReference type="InterPro" id="IPR050229">
    <property type="entry name" value="GlpE_sulfurtransferase"/>
</dbReference>
<organism evidence="2 3">
    <name type="scientific">Microvirga splendida</name>
    <dbReference type="NCBI Taxonomy" id="2795727"/>
    <lineage>
        <taxon>Bacteria</taxon>
        <taxon>Pseudomonadati</taxon>
        <taxon>Pseudomonadota</taxon>
        <taxon>Alphaproteobacteria</taxon>
        <taxon>Hyphomicrobiales</taxon>
        <taxon>Methylobacteriaceae</taxon>
        <taxon>Microvirga</taxon>
    </lineage>
</organism>
<keyword evidence="3" id="KW-1185">Reference proteome</keyword>